<protein>
    <recommendedName>
        <fullName evidence="4">Rubrerythrin-like domain-containing protein</fullName>
    </recommendedName>
</protein>
<gene>
    <name evidence="2" type="ORF">DU504_15400</name>
</gene>
<dbReference type="AlphaFoldDB" id="A0A368N4I2"/>
<feature type="region of interest" description="Disordered" evidence="1">
    <location>
        <begin position="1"/>
        <end position="22"/>
    </location>
</feature>
<proteinExistence type="predicted"/>
<evidence type="ECO:0000256" key="1">
    <source>
        <dbReference type="SAM" id="MobiDB-lite"/>
    </source>
</evidence>
<comment type="caution">
    <text evidence="2">The sequence shown here is derived from an EMBL/GenBank/DDBJ whole genome shotgun (WGS) entry which is preliminary data.</text>
</comment>
<evidence type="ECO:0008006" key="4">
    <source>
        <dbReference type="Google" id="ProtNLM"/>
    </source>
</evidence>
<evidence type="ECO:0000313" key="2">
    <source>
        <dbReference type="EMBL" id="RCU44189.1"/>
    </source>
</evidence>
<keyword evidence="3" id="KW-1185">Reference proteome</keyword>
<dbReference type="EMBL" id="QPHM01000003">
    <property type="protein sequence ID" value="RCU44189.1"/>
    <property type="molecule type" value="Genomic_DNA"/>
</dbReference>
<accession>A0A368N4I2</accession>
<sequence>MPSESVSAGVRSPAEALHMTTTRNSVPETTLYVCRDCGDGIEDPNTNKCPHCGGLLMNSTVPHD</sequence>
<name>A0A368N4I2_9EURY</name>
<evidence type="ECO:0000313" key="3">
    <source>
        <dbReference type="Proteomes" id="UP000252189"/>
    </source>
</evidence>
<organism evidence="2 3">
    <name type="scientific">Haloplanus salinus</name>
    <dbReference type="NCBI Taxonomy" id="1126245"/>
    <lineage>
        <taxon>Archaea</taxon>
        <taxon>Methanobacteriati</taxon>
        <taxon>Methanobacteriota</taxon>
        <taxon>Stenosarchaea group</taxon>
        <taxon>Halobacteria</taxon>
        <taxon>Halobacteriales</taxon>
        <taxon>Haloferacaceae</taxon>
        <taxon>Haloplanus</taxon>
    </lineage>
</organism>
<dbReference type="Proteomes" id="UP000252189">
    <property type="component" value="Unassembled WGS sequence"/>
</dbReference>
<reference evidence="2 3" key="1">
    <citation type="submission" date="2018-07" db="EMBL/GenBank/DDBJ databases">
        <title>Genome sequences of Haloplanus salinus JCM 18368T.</title>
        <authorList>
            <person name="Kim Y.B."/>
            <person name="Roh S.W."/>
        </authorList>
    </citation>
    <scope>NUCLEOTIDE SEQUENCE [LARGE SCALE GENOMIC DNA]</scope>
    <source>
        <strain evidence="2 3">JCM 18368</strain>
    </source>
</reference>